<dbReference type="GeneID" id="129323807"/>
<feature type="transmembrane region" description="Helical" evidence="9">
    <location>
        <begin position="12"/>
        <end position="30"/>
    </location>
</feature>
<accession>A0AA97IVT0</accession>
<evidence type="ECO:0000313" key="11">
    <source>
        <dbReference type="RefSeq" id="XP_054826508.1"/>
    </source>
</evidence>
<evidence type="ECO:0000256" key="1">
    <source>
        <dbReference type="ARBA" id="ARBA00004434"/>
    </source>
</evidence>
<evidence type="ECO:0000256" key="3">
    <source>
        <dbReference type="ARBA" id="ARBA00021814"/>
    </source>
</evidence>
<keyword evidence="10" id="KW-1185">Reference proteome</keyword>
<sequence length="97" mass="11308">MGGMRALSKSKTLRYGVPMMLLIIGGSFGLREFTQIRYDAHKLHSKVDPALEERIKKNKVTLESEYEKLKDATFDDWKNIRGPRPWEESEPLQDQQQ</sequence>
<name>A0AA97IVT0_EUBMA</name>
<gene>
    <name evidence="11" type="primary">LOC129323807</name>
</gene>
<organism evidence="10 11">
    <name type="scientific">Eublepharis macularius</name>
    <name type="common">Leopard gecko</name>
    <name type="synonym">Cyrtodactylus macularius</name>
    <dbReference type="NCBI Taxonomy" id="481883"/>
    <lineage>
        <taxon>Eukaryota</taxon>
        <taxon>Metazoa</taxon>
        <taxon>Chordata</taxon>
        <taxon>Craniata</taxon>
        <taxon>Vertebrata</taxon>
        <taxon>Euteleostomi</taxon>
        <taxon>Lepidosauria</taxon>
        <taxon>Squamata</taxon>
        <taxon>Bifurcata</taxon>
        <taxon>Gekkota</taxon>
        <taxon>Eublepharidae</taxon>
        <taxon>Eublepharinae</taxon>
        <taxon>Eublepharis</taxon>
    </lineage>
</organism>
<dbReference type="Proteomes" id="UP001190640">
    <property type="component" value="Chromosome 2"/>
</dbReference>
<proteinExistence type="inferred from homology"/>
<keyword evidence="5" id="KW-0999">Mitochondrion inner membrane</keyword>
<protein>
    <recommendedName>
        <fullName evidence="3">Cytochrome c oxidase assembly protein COX16 homolog, mitochondrial</fullName>
    </recommendedName>
</protein>
<evidence type="ECO:0000256" key="9">
    <source>
        <dbReference type="SAM" id="Phobius"/>
    </source>
</evidence>
<evidence type="ECO:0000256" key="4">
    <source>
        <dbReference type="ARBA" id="ARBA00022692"/>
    </source>
</evidence>
<keyword evidence="8 9" id="KW-0472">Membrane</keyword>
<dbReference type="GO" id="GO:0005743">
    <property type="term" value="C:mitochondrial inner membrane"/>
    <property type="evidence" value="ECO:0007669"/>
    <property type="project" value="UniProtKB-SubCell"/>
</dbReference>
<keyword evidence="4 9" id="KW-0812">Transmembrane</keyword>
<keyword evidence="7" id="KW-0496">Mitochondrion</keyword>
<dbReference type="Pfam" id="PF14138">
    <property type="entry name" value="COX16"/>
    <property type="match status" value="1"/>
</dbReference>
<dbReference type="InterPro" id="IPR020164">
    <property type="entry name" value="Cyt_c_Oxase_assmbl_COX16"/>
</dbReference>
<dbReference type="AlphaFoldDB" id="A0AA97IVT0"/>
<evidence type="ECO:0000313" key="10">
    <source>
        <dbReference type="Proteomes" id="UP001190640"/>
    </source>
</evidence>
<reference evidence="11" key="1">
    <citation type="submission" date="2025-08" db="UniProtKB">
        <authorList>
            <consortium name="RefSeq"/>
        </authorList>
    </citation>
    <scope>IDENTIFICATION</scope>
    <source>
        <tissue evidence="11">Blood</tissue>
    </source>
</reference>
<dbReference type="GO" id="GO:0033617">
    <property type="term" value="P:mitochondrial respiratory chain complex IV assembly"/>
    <property type="evidence" value="ECO:0007669"/>
    <property type="project" value="TreeGrafter"/>
</dbReference>
<evidence type="ECO:0000256" key="7">
    <source>
        <dbReference type="ARBA" id="ARBA00023128"/>
    </source>
</evidence>
<keyword evidence="6 9" id="KW-1133">Transmembrane helix</keyword>
<dbReference type="PANTHER" id="PTHR17130">
    <property type="entry name" value="MITOCHONDRIAL OUTER MEMBRANE PROTEIN 25"/>
    <property type="match status" value="1"/>
</dbReference>
<comment type="similarity">
    <text evidence="2">Belongs to the COX16 family.</text>
</comment>
<evidence type="ECO:0000256" key="6">
    <source>
        <dbReference type="ARBA" id="ARBA00022989"/>
    </source>
</evidence>
<dbReference type="PANTHER" id="PTHR17130:SF14">
    <property type="entry name" value="CYTOCHROME C OXIDASE ASSEMBLY PROTEIN COX16 HOMOLOG, MITOCHONDRIAL"/>
    <property type="match status" value="1"/>
</dbReference>
<evidence type="ECO:0000256" key="5">
    <source>
        <dbReference type="ARBA" id="ARBA00022792"/>
    </source>
</evidence>
<comment type="subcellular location">
    <subcellularLocation>
        <location evidence="1">Mitochondrion inner membrane</location>
        <topology evidence="1">Single-pass membrane protein</topology>
    </subcellularLocation>
</comment>
<dbReference type="KEGG" id="emc:129323807"/>
<evidence type="ECO:0000256" key="2">
    <source>
        <dbReference type="ARBA" id="ARBA00008370"/>
    </source>
</evidence>
<evidence type="ECO:0000256" key="8">
    <source>
        <dbReference type="ARBA" id="ARBA00023136"/>
    </source>
</evidence>
<dbReference type="RefSeq" id="XP_054826508.1">
    <property type="nucleotide sequence ID" value="XM_054970533.1"/>
</dbReference>